<dbReference type="InterPro" id="IPR052248">
    <property type="entry name" value="Arf-GAP_FG-repeat_protein"/>
</dbReference>
<evidence type="ECO:0000256" key="1">
    <source>
        <dbReference type="ARBA" id="ARBA00022723"/>
    </source>
</evidence>
<evidence type="ECO:0000256" key="6">
    <source>
        <dbReference type="SAM" id="MobiDB-lite"/>
    </source>
</evidence>
<dbReference type="PANTHER" id="PTHR46134">
    <property type="entry name" value="DRONGO, ISOFORM F"/>
    <property type="match status" value="1"/>
</dbReference>
<evidence type="ECO:0000313" key="9">
    <source>
        <dbReference type="Proteomes" id="UP001458880"/>
    </source>
</evidence>
<dbReference type="AlphaFoldDB" id="A0AAW1MBH3"/>
<dbReference type="Proteomes" id="UP001458880">
    <property type="component" value="Unassembled WGS sequence"/>
</dbReference>
<keyword evidence="1" id="KW-0479">Metal-binding</keyword>
<dbReference type="InterPro" id="IPR038508">
    <property type="entry name" value="ArfGAP_dom_sf"/>
</dbReference>
<dbReference type="GO" id="GO:0008270">
    <property type="term" value="F:zinc ion binding"/>
    <property type="evidence" value="ECO:0007669"/>
    <property type="project" value="UniProtKB-KW"/>
</dbReference>
<proteinExistence type="predicted"/>
<keyword evidence="2" id="KW-0677">Repeat</keyword>
<dbReference type="Pfam" id="PF01412">
    <property type="entry name" value="ArfGap"/>
    <property type="match status" value="1"/>
</dbReference>
<gene>
    <name evidence="8" type="ORF">QE152_g8506</name>
</gene>
<feature type="region of interest" description="Disordered" evidence="6">
    <location>
        <begin position="128"/>
        <end position="155"/>
    </location>
</feature>
<dbReference type="GO" id="GO:0005096">
    <property type="term" value="F:GTPase activator activity"/>
    <property type="evidence" value="ECO:0007669"/>
    <property type="project" value="InterPro"/>
</dbReference>
<reference evidence="8 9" key="1">
    <citation type="journal article" date="2024" name="BMC Genomics">
        <title>De novo assembly and annotation of Popillia japonica's genome with initial clues to its potential as an invasive pest.</title>
        <authorList>
            <person name="Cucini C."/>
            <person name="Boschi S."/>
            <person name="Funari R."/>
            <person name="Cardaioli E."/>
            <person name="Iannotti N."/>
            <person name="Marturano G."/>
            <person name="Paoli F."/>
            <person name="Bruttini M."/>
            <person name="Carapelli A."/>
            <person name="Frati F."/>
            <person name="Nardi F."/>
        </authorList>
    </citation>
    <scope>NUCLEOTIDE SEQUENCE [LARGE SCALE GENOMIC DNA]</scope>
    <source>
        <strain evidence="8">DMR45628</strain>
    </source>
</reference>
<dbReference type="FunFam" id="1.10.220.150:FF:000005">
    <property type="entry name" value="Arf-GAP domain and FG repeat-containing protein 1"/>
    <property type="match status" value="1"/>
</dbReference>
<sequence>MASARKKQDEKNLKTLRELVSLPYNKYCFDCNQRGPTYVNVTIGSFVCTKCSGLLRGLTPPHRVKSISMATFTSEEVELVQNRGNDYCRRMWLGLYEGAPLTEGRDEQQIHDLMVDKYEKRRYYIDQPVSSKNNVGPGSNISSSSVNSIVNNSNHSHNIRANGGLTTFGVTSSSTTSSNSGTAKISSAYNDINTSSRHQSPLRLANGSVDSIGNNRMKTNGITISRPVVPASMTHNNTIKSADFVANFDSADIFNAANNNNTNSNNNMHNGVISNGVHTTQHQQQPSFANFDNNPVFTNTNVHNLNNANQQKVTANVPPAPPEDRYAALKDLDNALKNHSALDWSSSNSSLYSSPTPASSMYTSSSPQSLYGSPSQGQFISIFSQQETGPNNTSNPFNNSGGQLWGNSSTMGATTTAGPTLANGLTNGTTGNPNPFRVTALPAPDPFKMNGFTQSSFQPTTFTPINGASWTANPFKVHVVVMI</sequence>
<evidence type="ECO:0000256" key="3">
    <source>
        <dbReference type="ARBA" id="ARBA00022771"/>
    </source>
</evidence>
<dbReference type="PROSITE" id="PS50115">
    <property type="entry name" value="ARFGAP"/>
    <property type="match status" value="1"/>
</dbReference>
<organism evidence="8 9">
    <name type="scientific">Popillia japonica</name>
    <name type="common">Japanese beetle</name>
    <dbReference type="NCBI Taxonomy" id="7064"/>
    <lineage>
        <taxon>Eukaryota</taxon>
        <taxon>Metazoa</taxon>
        <taxon>Ecdysozoa</taxon>
        <taxon>Arthropoda</taxon>
        <taxon>Hexapoda</taxon>
        <taxon>Insecta</taxon>
        <taxon>Pterygota</taxon>
        <taxon>Neoptera</taxon>
        <taxon>Endopterygota</taxon>
        <taxon>Coleoptera</taxon>
        <taxon>Polyphaga</taxon>
        <taxon>Scarabaeiformia</taxon>
        <taxon>Scarabaeidae</taxon>
        <taxon>Rutelinae</taxon>
        <taxon>Popillia</taxon>
    </lineage>
</organism>
<keyword evidence="4" id="KW-0862">Zinc</keyword>
<dbReference type="Gene3D" id="1.10.220.150">
    <property type="entry name" value="Arf GTPase activating protein"/>
    <property type="match status" value="1"/>
</dbReference>
<evidence type="ECO:0000313" key="8">
    <source>
        <dbReference type="EMBL" id="KAK9743570.1"/>
    </source>
</evidence>
<evidence type="ECO:0000256" key="4">
    <source>
        <dbReference type="ARBA" id="ARBA00022833"/>
    </source>
</evidence>
<keyword evidence="3 5" id="KW-0863">Zinc-finger</keyword>
<dbReference type="CDD" id="cd08838">
    <property type="entry name" value="ArfGap_AGFG"/>
    <property type="match status" value="1"/>
</dbReference>
<feature type="region of interest" description="Disordered" evidence="6">
    <location>
        <begin position="343"/>
        <end position="376"/>
    </location>
</feature>
<name>A0AAW1MBH3_POPJA</name>
<evidence type="ECO:0000256" key="2">
    <source>
        <dbReference type="ARBA" id="ARBA00022737"/>
    </source>
</evidence>
<dbReference type="SMART" id="SM00105">
    <property type="entry name" value="ArfGap"/>
    <property type="match status" value="1"/>
</dbReference>
<evidence type="ECO:0000259" key="7">
    <source>
        <dbReference type="PROSITE" id="PS50115"/>
    </source>
</evidence>
<dbReference type="SUPFAM" id="SSF57863">
    <property type="entry name" value="ArfGap/RecO-like zinc finger"/>
    <property type="match status" value="1"/>
</dbReference>
<dbReference type="EMBL" id="JASPKY010000068">
    <property type="protein sequence ID" value="KAK9743570.1"/>
    <property type="molecule type" value="Genomic_DNA"/>
</dbReference>
<dbReference type="InterPro" id="IPR037278">
    <property type="entry name" value="ARFGAP/RecO"/>
</dbReference>
<accession>A0AAW1MBH3</accession>
<dbReference type="GO" id="GO:0016020">
    <property type="term" value="C:membrane"/>
    <property type="evidence" value="ECO:0007669"/>
    <property type="project" value="TreeGrafter"/>
</dbReference>
<dbReference type="PRINTS" id="PR00405">
    <property type="entry name" value="REVINTRACTNG"/>
</dbReference>
<evidence type="ECO:0000256" key="5">
    <source>
        <dbReference type="PROSITE-ProRule" id="PRU00288"/>
    </source>
</evidence>
<comment type="caution">
    <text evidence="8">The sequence shown here is derived from an EMBL/GenBank/DDBJ whole genome shotgun (WGS) entry which is preliminary data.</text>
</comment>
<feature type="domain" description="Arf-GAP" evidence="7">
    <location>
        <begin position="10"/>
        <end position="131"/>
    </location>
</feature>
<keyword evidence="9" id="KW-1185">Reference proteome</keyword>
<dbReference type="InterPro" id="IPR001164">
    <property type="entry name" value="ArfGAP_dom"/>
</dbReference>
<dbReference type="PANTHER" id="PTHR46134:SF3">
    <property type="entry name" value="ARFGAP WITH FG REPEATS 1"/>
    <property type="match status" value="1"/>
</dbReference>
<feature type="compositionally biased region" description="Low complexity" evidence="6">
    <location>
        <begin position="133"/>
        <end position="155"/>
    </location>
</feature>
<dbReference type="GO" id="GO:0005737">
    <property type="term" value="C:cytoplasm"/>
    <property type="evidence" value="ECO:0007669"/>
    <property type="project" value="TreeGrafter"/>
</dbReference>
<protein>
    <submittedName>
        <fullName evidence="8">GTPase activating protein for Arf</fullName>
    </submittedName>
</protein>